<reference evidence="8" key="1">
    <citation type="journal article" date="2014" name="Front. Microbiol.">
        <title>High frequency of phylogenetically diverse reductive dehalogenase-homologous genes in deep subseafloor sedimentary metagenomes.</title>
        <authorList>
            <person name="Kawai M."/>
            <person name="Futagami T."/>
            <person name="Toyoda A."/>
            <person name="Takaki Y."/>
            <person name="Nishi S."/>
            <person name="Hori S."/>
            <person name="Arai W."/>
            <person name="Tsubouchi T."/>
            <person name="Morono Y."/>
            <person name="Uchiyama I."/>
            <person name="Ito T."/>
            <person name="Fujiyama A."/>
            <person name="Inagaki F."/>
            <person name="Takami H."/>
        </authorList>
    </citation>
    <scope>NUCLEOTIDE SEQUENCE</scope>
    <source>
        <strain evidence="8">Expedition CK06-06</strain>
    </source>
</reference>
<feature type="non-terminal residue" evidence="8">
    <location>
        <position position="1"/>
    </location>
</feature>
<accession>X0Y5T6</accession>
<evidence type="ECO:0000313" key="8">
    <source>
        <dbReference type="EMBL" id="GAG42657.1"/>
    </source>
</evidence>
<dbReference type="GO" id="GO:0005886">
    <property type="term" value="C:plasma membrane"/>
    <property type="evidence" value="ECO:0007669"/>
    <property type="project" value="UniProtKB-SubCell"/>
</dbReference>
<keyword evidence="2" id="KW-0813">Transport</keyword>
<keyword evidence="5 7" id="KW-1133">Transmembrane helix</keyword>
<evidence type="ECO:0000256" key="6">
    <source>
        <dbReference type="ARBA" id="ARBA00023136"/>
    </source>
</evidence>
<comment type="subcellular location">
    <subcellularLocation>
        <location evidence="1">Cell membrane</location>
        <topology evidence="1">Multi-pass membrane protein</topology>
    </subcellularLocation>
</comment>
<evidence type="ECO:0000256" key="3">
    <source>
        <dbReference type="ARBA" id="ARBA00022475"/>
    </source>
</evidence>
<dbReference type="GO" id="GO:0042910">
    <property type="term" value="F:xenobiotic transmembrane transporter activity"/>
    <property type="evidence" value="ECO:0007669"/>
    <property type="project" value="InterPro"/>
</dbReference>
<feature type="transmembrane region" description="Helical" evidence="7">
    <location>
        <begin position="90"/>
        <end position="109"/>
    </location>
</feature>
<dbReference type="EMBL" id="BARS01057721">
    <property type="protein sequence ID" value="GAG42657.1"/>
    <property type="molecule type" value="Genomic_DNA"/>
</dbReference>
<evidence type="ECO:0000256" key="5">
    <source>
        <dbReference type="ARBA" id="ARBA00022989"/>
    </source>
</evidence>
<dbReference type="InterPro" id="IPR002528">
    <property type="entry name" value="MATE_fam"/>
</dbReference>
<name>X0Y5T6_9ZZZZ</name>
<dbReference type="PANTHER" id="PTHR43549:SF2">
    <property type="entry name" value="MULTIDRUG RESISTANCE PROTEIN NORM-RELATED"/>
    <property type="match status" value="1"/>
</dbReference>
<sequence length="129" mass="13762">RAALATIICQGIAASISLYLLFKGTKGIKITFNGLIPAWKWLKKIFKIGLPAAIGHSTTAFGFVLVMAIIGRVSNPETVIAAYGVGEKLINIIFIVVDGLGTGIITLIGQNLGANLINRVEEIARKSLW</sequence>
<proteinExistence type="predicted"/>
<evidence type="ECO:0000256" key="1">
    <source>
        <dbReference type="ARBA" id="ARBA00004651"/>
    </source>
</evidence>
<dbReference type="Pfam" id="PF01554">
    <property type="entry name" value="MatE"/>
    <property type="match status" value="1"/>
</dbReference>
<keyword evidence="4 7" id="KW-0812">Transmembrane</keyword>
<keyword evidence="6 7" id="KW-0472">Membrane</keyword>
<dbReference type="AlphaFoldDB" id="X0Y5T6"/>
<dbReference type="GO" id="GO:0015297">
    <property type="term" value="F:antiporter activity"/>
    <property type="evidence" value="ECO:0007669"/>
    <property type="project" value="InterPro"/>
</dbReference>
<feature type="transmembrane region" description="Helical" evidence="7">
    <location>
        <begin position="48"/>
        <end position="70"/>
    </location>
</feature>
<gene>
    <name evidence="8" type="ORF">S01H1_84513</name>
</gene>
<evidence type="ECO:0000256" key="4">
    <source>
        <dbReference type="ARBA" id="ARBA00022692"/>
    </source>
</evidence>
<comment type="caution">
    <text evidence="8">The sequence shown here is derived from an EMBL/GenBank/DDBJ whole genome shotgun (WGS) entry which is preliminary data.</text>
</comment>
<keyword evidence="3" id="KW-1003">Cell membrane</keyword>
<protein>
    <submittedName>
        <fullName evidence="8">Uncharacterized protein</fullName>
    </submittedName>
</protein>
<evidence type="ECO:0000256" key="2">
    <source>
        <dbReference type="ARBA" id="ARBA00022448"/>
    </source>
</evidence>
<feature type="non-terminal residue" evidence="8">
    <location>
        <position position="129"/>
    </location>
</feature>
<evidence type="ECO:0000256" key="7">
    <source>
        <dbReference type="SAM" id="Phobius"/>
    </source>
</evidence>
<organism evidence="8">
    <name type="scientific">marine sediment metagenome</name>
    <dbReference type="NCBI Taxonomy" id="412755"/>
    <lineage>
        <taxon>unclassified sequences</taxon>
        <taxon>metagenomes</taxon>
        <taxon>ecological metagenomes</taxon>
    </lineage>
</organism>
<dbReference type="InterPro" id="IPR052031">
    <property type="entry name" value="Membrane_Transporter-Flippase"/>
</dbReference>
<dbReference type="PANTHER" id="PTHR43549">
    <property type="entry name" value="MULTIDRUG RESISTANCE PROTEIN YPNP-RELATED"/>
    <property type="match status" value="1"/>
</dbReference>